<evidence type="ECO:0000313" key="3">
    <source>
        <dbReference type="EMBL" id="EUC49213.1"/>
    </source>
</evidence>
<feature type="region of interest" description="Disordered" evidence="1">
    <location>
        <begin position="145"/>
        <end position="173"/>
    </location>
</feature>
<dbReference type="GeneID" id="19126655"/>
<sequence>MAAIPLVLLGLAASLVSATTTWSENLVLADCGIGLGVNGGSTSREMMYYSNIAWGPPTYMANVPWDGSYPWRPSGVSQTLPNGDKWTVVIDNNVGDPNVAGYAWHTYDANTLTCFSRHLDGLFTLADGKKCSMAYICNHAPAGPKPPTPAPAPAPAPGPAPPSPPPRLDENATPGALKYQPVIDFDQSACYNTMAITRNGQLNAGLELGQGDCRTLDRLSNSNVYVREKCTNDGWCFYLYGYYSEKDEGGSLASGHKHDWEHLFVWTLKGDAKYLGWSHHGSYSIEWAHAVRWEGGRAKFVVERDRGTTHCFRKATESEPPENATGKWVRSALVSLERMNGALKEKMLANNWGSAHMDLKDDRFDQTYWSTWKMAQGLPNLGPPRPDLPGPPHREL</sequence>
<reference evidence="3 4" key="1">
    <citation type="journal article" date="2013" name="PLoS Genet.">
        <title>Comparative genome structure, secondary metabolite, and effector coding capacity across Cochliobolus pathogens.</title>
        <authorList>
            <person name="Condon B.J."/>
            <person name="Leng Y."/>
            <person name="Wu D."/>
            <person name="Bushley K.E."/>
            <person name="Ohm R.A."/>
            <person name="Otillar R."/>
            <person name="Martin J."/>
            <person name="Schackwitz W."/>
            <person name="Grimwood J."/>
            <person name="MohdZainudin N."/>
            <person name="Xue C."/>
            <person name="Wang R."/>
            <person name="Manning V.A."/>
            <person name="Dhillon B."/>
            <person name="Tu Z.J."/>
            <person name="Steffenson B.J."/>
            <person name="Salamov A."/>
            <person name="Sun H."/>
            <person name="Lowry S."/>
            <person name="LaButti K."/>
            <person name="Han J."/>
            <person name="Copeland A."/>
            <person name="Lindquist E."/>
            <person name="Barry K."/>
            <person name="Schmutz J."/>
            <person name="Baker S.E."/>
            <person name="Ciuffetti L.M."/>
            <person name="Grigoriev I.V."/>
            <person name="Zhong S."/>
            <person name="Turgeon B.G."/>
        </authorList>
    </citation>
    <scope>NUCLEOTIDE SEQUENCE [LARGE SCALE GENOMIC DNA]</scope>
    <source>
        <strain evidence="3 4">ATCC 44560</strain>
    </source>
</reference>
<evidence type="ECO:0000256" key="2">
    <source>
        <dbReference type="SAM" id="SignalP"/>
    </source>
</evidence>
<dbReference type="OrthoDB" id="3679320at2759"/>
<feature type="chain" id="PRO_5004886852" description="Secreted protein" evidence="2">
    <location>
        <begin position="19"/>
        <end position="396"/>
    </location>
</feature>
<name>W6ZH34_COCMI</name>
<accession>W6ZH34</accession>
<feature type="region of interest" description="Disordered" evidence="1">
    <location>
        <begin position="375"/>
        <end position="396"/>
    </location>
</feature>
<dbReference type="Pfam" id="PF05630">
    <property type="entry name" value="NPP1"/>
    <property type="match status" value="1"/>
</dbReference>
<evidence type="ECO:0000256" key="1">
    <source>
        <dbReference type="SAM" id="MobiDB-lite"/>
    </source>
</evidence>
<keyword evidence="2" id="KW-0732">Signal</keyword>
<dbReference type="EMBL" id="KI963934">
    <property type="protein sequence ID" value="EUC49213.1"/>
    <property type="molecule type" value="Genomic_DNA"/>
</dbReference>
<protein>
    <recommendedName>
        <fullName evidence="5">Secreted protein</fullName>
    </recommendedName>
</protein>
<dbReference type="RefSeq" id="XP_007684364.1">
    <property type="nucleotide sequence ID" value="XM_007686174.1"/>
</dbReference>
<dbReference type="STRING" id="930090.W6ZH34"/>
<feature type="signal peptide" evidence="2">
    <location>
        <begin position="1"/>
        <end position="18"/>
    </location>
</feature>
<dbReference type="eggNOG" id="ENOG502SS8U">
    <property type="taxonomic scope" value="Eukaryota"/>
</dbReference>
<feature type="compositionally biased region" description="Pro residues" evidence="1">
    <location>
        <begin position="145"/>
        <end position="166"/>
    </location>
</feature>
<dbReference type="AlphaFoldDB" id="W6ZH34"/>
<evidence type="ECO:0008006" key="5">
    <source>
        <dbReference type="Google" id="ProtNLM"/>
    </source>
</evidence>
<dbReference type="KEGG" id="bor:COCMIDRAFT_85366"/>
<proteinExistence type="predicted"/>
<keyword evidence="4" id="KW-1185">Reference proteome</keyword>
<evidence type="ECO:0000313" key="4">
    <source>
        <dbReference type="Proteomes" id="UP000054032"/>
    </source>
</evidence>
<dbReference type="PANTHER" id="PTHR33657:SF6">
    <property type="entry name" value="SECRETED PROTEIN"/>
    <property type="match status" value="1"/>
</dbReference>
<dbReference type="Proteomes" id="UP000054032">
    <property type="component" value="Unassembled WGS sequence"/>
</dbReference>
<gene>
    <name evidence="3" type="ORF">COCMIDRAFT_85366</name>
</gene>
<feature type="compositionally biased region" description="Pro residues" evidence="1">
    <location>
        <begin position="381"/>
        <end position="396"/>
    </location>
</feature>
<dbReference type="InterPro" id="IPR008701">
    <property type="entry name" value="NPP1"/>
</dbReference>
<dbReference type="PANTHER" id="PTHR33657">
    <property type="entry name" value="DOMAIN PROTEIN, PUTATIVE (AFU_ORTHOLOGUE AFUA_5G00600)-RELATED"/>
    <property type="match status" value="1"/>
</dbReference>
<dbReference type="HOGENOM" id="CLU_707990_0_0_1"/>
<organism evidence="3 4">
    <name type="scientific">Bipolaris oryzae ATCC 44560</name>
    <dbReference type="NCBI Taxonomy" id="930090"/>
    <lineage>
        <taxon>Eukaryota</taxon>
        <taxon>Fungi</taxon>
        <taxon>Dikarya</taxon>
        <taxon>Ascomycota</taxon>
        <taxon>Pezizomycotina</taxon>
        <taxon>Dothideomycetes</taxon>
        <taxon>Pleosporomycetidae</taxon>
        <taxon>Pleosporales</taxon>
        <taxon>Pleosporineae</taxon>
        <taxon>Pleosporaceae</taxon>
        <taxon>Bipolaris</taxon>
    </lineage>
</organism>